<accession>A0A0A0HRW9</accession>
<dbReference type="CDD" id="cd01992">
    <property type="entry name" value="TilS_N"/>
    <property type="match status" value="1"/>
</dbReference>
<feature type="binding site" evidence="6">
    <location>
        <begin position="29"/>
        <end position="34"/>
    </location>
    <ligand>
        <name>ATP</name>
        <dbReference type="ChEBI" id="CHEBI:30616"/>
    </ligand>
</feature>
<comment type="similarity">
    <text evidence="6">Belongs to the tRNA(Ile)-lysidine synthase family.</text>
</comment>
<dbReference type="NCBIfam" id="TIGR02432">
    <property type="entry name" value="lysidine_TilS_N"/>
    <property type="match status" value="1"/>
</dbReference>
<feature type="domain" description="tRNA(Ile)-lysidine/2-thiocytidine synthase N-terminal" evidence="7">
    <location>
        <begin position="25"/>
        <end position="202"/>
    </location>
</feature>
<keyword evidence="4 6" id="KW-0067">ATP-binding</keyword>
<dbReference type="GO" id="GO:0005524">
    <property type="term" value="F:ATP binding"/>
    <property type="evidence" value="ECO:0007669"/>
    <property type="project" value="UniProtKB-UniRule"/>
</dbReference>
<dbReference type="STRING" id="215743.ROSMUCSMR3_01979"/>
<evidence type="ECO:0000256" key="2">
    <source>
        <dbReference type="ARBA" id="ARBA00022694"/>
    </source>
</evidence>
<dbReference type="InterPro" id="IPR012795">
    <property type="entry name" value="tRNA_Ile_lys_synt_N"/>
</dbReference>
<dbReference type="OrthoDB" id="9807403at2"/>
<reference evidence="8 9" key="1">
    <citation type="submission" date="2013-01" db="EMBL/GenBank/DDBJ databases">
        <authorList>
            <person name="Fiebig A."/>
            <person name="Goeker M."/>
            <person name="Klenk H.-P.P."/>
        </authorList>
    </citation>
    <scope>NUCLEOTIDE SEQUENCE [LARGE SCALE GENOMIC DNA]</scope>
    <source>
        <strain evidence="8 9">DSM 17069</strain>
    </source>
</reference>
<dbReference type="Gene3D" id="3.40.50.620">
    <property type="entry name" value="HUPs"/>
    <property type="match status" value="1"/>
</dbReference>
<keyword evidence="6" id="KW-0963">Cytoplasm</keyword>
<name>A0A0A0HRW9_9RHOB</name>
<comment type="function">
    <text evidence="6">Ligates lysine onto the cytidine present at position 34 of the AUA codon-specific tRNA(Ile) that contains the anticodon CAU, in an ATP-dependent manner. Cytidine is converted to lysidine, thus changing the amino acid specificity of the tRNA from methionine to isoleucine.</text>
</comment>
<gene>
    <name evidence="6" type="primary">tilS</name>
    <name evidence="8" type="ORF">rosmuc_00295</name>
</gene>
<dbReference type="GO" id="GO:0006400">
    <property type="term" value="P:tRNA modification"/>
    <property type="evidence" value="ECO:0007669"/>
    <property type="project" value="UniProtKB-UniRule"/>
</dbReference>
<dbReference type="eggNOG" id="COG0037">
    <property type="taxonomic scope" value="Bacteria"/>
</dbReference>
<dbReference type="HAMAP" id="MF_01161">
    <property type="entry name" value="tRNA_Ile_lys_synt"/>
    <property type="match status" value="1"/>
</dbReference>
<comment type="subcellular location">
    <subcellularLocation>
        <location evidence="6">Cytoplasm</location>
    </subcellularLocation>
</comment>
<keyword evidence="1 6" id="KW-0436">Ligase</keyword>
<dbReference type="EC" id="6.3.4.19" evidence="6"/>
<dbReference type="Pfam" id="PF01171">
    <property type="entry name" value="ATP_bind_3"/>
    <property type="match status" value="1"/>
</dbReference>
<evidence type="ECO:0000256" key="1">
    <source>
        <dbReference type="ARBA" id="ARBA00022598"/>
    </source>
</evidence>
<dbReference type="Proteomes" id="UP000030021">
    <property type="component" value="Unassembled WGS sequence"/>
</dbReference>
<dbReference type="SUPFAM" id="SSF52402">
    <property type="entry name" value="Adenine nucleotide alpha hydrolases-like"/>
    <property type="match status" value="1"/>
</dbReference>
<dbReference type="PANTHER" id="PTHR43033">
    <property type="entry name" value="TRNA(ILE)-LYSIDINE SYNTHASE-RELATED"/>
    <property type="match status" value="1"/>
</dbReference>
<evidence type="ECO:0000313" key="9">
    <source>
        <dbReference type="Proteomes" id="UP000030021"/>
    </source>
</evidence>
<dbReference type="EMBL" id="AONH01000001">
    <property type="protein sequence ID" value="KGM89701.1"/>
    <property type="molecule type" value="Genomic_DNA"/>
</dbReference>
<keyword evidence="2 6" id="KW-0819">tRNA processing</keyword>
<dbReference type="InterPro" id="IPR011063">
    <property type="entry name" value="TilS/TtcA_N"/>
</dbReference>
<protein>
    <recommendedName>
        <fullName evidence="6">tRNA(Ile)-lysidine synthase</fullName>
        <ecNumber evidence="6">6.3.4.19</ecNumber>
    </recommendedName>
    <alternativeName>
        <fullName evidence="6">tRNA(Ile)-2-lysyl-cytidine synthase</fullName>
    </alternativeName>
    <alternativeName>
        <fullName evidence="6">tRNA(Ile)-lysidine synthetase</fullName>
    </alternativeName>
</protein>
<dbReference type="GO" id="GO:0005737">
    <property type="term" value="C:cytoplasm"/>
    <property type="evidence" value="ECO:0007669"/>
    <property type="project" value="UniProtKB-SubCell"/>
</dbReference>
<evidence type="ECO:0000256" key="6">
    <source>
        <dbReference type="HAMAP-Rule" id="MF_01161"/>
    </source>
</evidence>
<dbReference type="PANTHER" id="PTHR43033:SF1">
    <property type="entry name" value="TRNA(ILE)-LYSIDINE SYNTHASE-RELATED"/>
    <property type="match status" value="1"/>
</dbReference>
<dbReference type="GO" id="GO:0032267">
    <property type="term" value="F:tRNA(Ile)-lysidine synthase activity"/>
    <property type="evidence" value="ECO:0007669"/>
    <property type="project" value="UniProtKB-EC"/>
</dbReference>
<evidence type="ECO:0000256" key="4">
    <source>
        <dbReference type="ARBA" id="ARBA00022840"/>
    </source>
</evidence>
<comment type="domain">
    <text evidence="6">The N-terminal region contains the highly conserved SGGXDS motif, predicted to be a P-loop motif involved in ATP binding.</text>
</comment>
<comment type="catalytic activity">
    <reaction evidence="5 6">
        <text>cytidine(34) in tRNA(Ile2) + L-lysine + ATP = lysidine(34) in tRNA(Ile2) + AMP + diphosphate + H(+)</text>
        <dbReference type="Rhea" id="RHEA:43744"/>
        <dbReference type="Rhea" id="RHEA-COMP:10625"/>
        <dbReference type="Rhea" id="RHEA-COMP:10670"/>
        <dbReference type="ChEBI" id="CHEBI:15378"/>
        <dbReference type="ChEBI" id="CHEBI:30616"/>
        <dbReference type="ChEBI" id="CHEBI:32551"/>
        <dbReference type="ChEBI" id="CHEBI:33019"/>
        <dbReference type="ChEBI" id="CHEBI:82748"/>
        <dbReference type="ChEBI" id="CHEBI:83665"/>
        <dbReference type="ChEBI" id="CHEBI:456215"/>
        <dbReference type="EC" id="6.3.4.19"/>
    </reaction>
</comment>
<sequence length="418" mass="44896">MTPSIAPSQSSLAAHFAGHAPLRLGVAVSGGSDSLALLHLLHGWQHAGGPSLAAVTVDHGLRPSSAREAADVGEICARLNIPHDTLNWQGWDGTGNLPDQARRARYALLVDWAQAHGLQDIAIGHTQDDLAETFLMRLARGAGVDGLAAMRPRWTQAGVTFHRPLLDVTRARLREHLRALGQPWVDDPTNDDTTYLRPRARQVLAALAPLDLDAATLADVARTLSEVRTALDFSVKTAARSLLRGQAGDILIDQIGFAALPEEIARRLMQAALHWLAGGDYPPRGAALQSLVHAARAGGTMTLHGCRLLPAKAGQLRLTREYAAVRALRTPATALWDNRWRATGPTTPDVEIAALGPDGLRACPDWRLSGQPHATALAVPGLWQGETLIAAPLMGWPNGWSLRLSPDRDNLLMPLLCH</sequence>
<organism evidence="8 9">
    <name type="scientific">Roseovarius mucosus DSM 17069</name>
    <dbReference type="NCBI Taxonomy" id="1288298"/>
    <lineage>
        <taxon>Bacteria</taxon>
        <taxon>Pseudomonadati</taxon>
        <taxon>Pseudomonadota</taxon>
        <taxon>Alphaproteobacteria</taxon>
        <taxon>Rhodobacterales</taxon>
        <taxon>Roseobacteraceae</taxon>
        <taxon>Roseovarius</taxon>
    </lineage>
</organism>
<evidence type="ECO:0000313" key="8">
    <source>
        <dbReference type="EMBL" id="KGM89701.1"/>
    </source>
</evidence>
<comment type="caution">
    <text evidence="8">The sequence shown here is derived from an EMBL/GenBank/DDBJ whole genome shotgun (WGS) entry which is preliminary data.</text>
</comment>
<evidence type="ECO:0000259" key="7">
    <source>
        <dbReference type="Pfam" id="PF01171"/>
    </source>
</evidence>
<dbReference type="RefSeq" id="WP_102106034.1">
    <property type="nucleotide sequence ID" value="NZ_KN293991.1"/>
</dbReference>
<dbReference type="InterPro" id="IPR014729">
    <property type="entry name" value="Rossmann-like_a/b/a_fold"/>
</dbReference>
<dbReference type="PATRIC" id="fig|1288298.3.peg.293"/>
<evidence type="ECO:0000256" key="5">
    <source>
        <dbReference type="ARBA" id="ARBA00048539"/>
    </source>
</evidence>
<keyword evidence="3 6" id="KW-0547">Nucleotide-binding</keyword>
<dbReference type="InterPro" id="IPR012094">
    <property type="entry name" value="tRNA_Ile_lys_synt"/>
</dbReference>
<evidence type="ECO:0000256" key="3">
    <source>
        <dbReference type="ARBA" id="ARBA00022741"/>
    </source>
</evidence>
<dbReference type="HOGENOM" id="CLU_018869_3_2_5"/>
<dbReference type="AlphaFoldDB" id="A0A0A0HRW9"/>
<proteinExistence type="inferred from homology"/>